<keyword evidence="9" id="KW-1185">Reference proteome</keyword>
<evidence type="ECO:0000256" key="5">
    <source>
        <dbReference type="SAM" id="MobiDB-lite"/>
    </source>
</evidence>
<dbReference type="AlphaFoldDB" id="A0AAD6MVB2"/>
<evidence type="ECO:0000313" key="8">
    <source>
        <dbReference type="EMBL" id="KAJ5724398.1"/>
    </source>
</evidence>
<organism evidence="8 9">
    <name type="scientific">Penicillium malachiteum</name>
    <dbReference type="NCBI Taxonomy" id="1324776"/>
    <lineage>
        <taxon>Eukaryota</taxon>
        <taxon>Fungi</taxon>
        <taxon>Dikarya</taxon>
        <taxon>Ascomycota</taxon>
        <taxon>Pezizomycotina</taxon>
        <taxon>Eurotiomycetes</taxon>
        <taxon>Eurotiomycetidae</taxon>
        <taxon>Eurotiales</taxon>
        <taxon>Aspergillaceae</taxon>
        <taxon>Penicillium</taxon>
    </lineage>
</organism>
<dbReference type="InterPro" id="IPR051694">
    <property type="entry name" value="Immunoregulatory_rcpt-like"/>
</dbReference>
<dbReference type="Proteomes" id="UP001215712">
    <property type="component" value="Unassembled WGS sequence"/>
</dbReference>
<keyword evidence="4 6" id="KW-0472">Membrane</keyword>
<feature type="chain" id="PRO_5042247393" description="Mid2 domain-containing protein" evidence="7">
    <location>
        <begin position="19"/>
        <end position="295"/>
    </location>
</feature>
<reference evidence="8" key="1">
    <citation type="journal article" date="2023" name="IMA Fungus">
        <title>Comparative genomic study of the Penicillium genus elucidates a diverse pangenome and 15 lateral gene transfer events.</title>
        <authorList>
            <person name="Petersen C."/>
            <person name="Sorensen T."/>
            <person name="Nielsen M.R."/>
            <person name="Sondergaard T.E."/>
            <person name="Sorensen J.L."/>
            <person name="Fitzpatrick D.A."/>
            <person name="Frisvad J.C."/>
            <person name="Nielsen K.L."/>
        </authorList>
    </citation>
    <scope>NUCLEOTIDE SEQUENCE</scope>
    <source>
        <strain evidence="8">IBT 17514</strain>
    </source>
</reference>
<keyword evidence="2 6" id="KW-0812">Transmembrane</keyword>
<name>A0AAD6MVB2_9EURO</name>
<dbReference type="GO" id="GO:0016020">
    <property type="term" value="C:membrane"/>
    <property type="evidence" value="ECO:0007669"/>
    <property type="project" value="UniProtKB-SubCell"/>
</dbReference>
<reference evidence="8" key="2">
    <citation type="submission" date="2023-01" db="EMBL/GenBank/DDBJ databases">
        <authorList>
            <person name="Petersen C."/>
        </authorList>
    </citation>
    <scope>NUCLEOTIDE SEQUENCE</scope>
    <source>
        <strain evidence="8">IBT 17514</strain>
    </source>
</reference>
<dbReference type="PANTHER" id="PTHR15549">
    <property type="entry name" value="PAIRED IMMUNOGLOBULIN-LIKE TYPE 2 RECEPTOR"/>
    <property type="match status" value="1"/>
</dbReference>
<feature type="compositionally biased region" description="Low complexity" evidence="5">
    <location>
        <begin position="223"/>
        <end position="238"/>
    </location>
</feature>
<dbReference type="GO" id="GO:0071944">
    <property type="term" value="C:cell periphery"/>
    <property type="evidence" value="ECO:0007669"/>
    <property type="project" value="UniProtKB-ARBA"/>
</dbReference>
<evidence type="ECO:0000256" key="3">
    <source>
        <dbReference type="ARBA" id="ARBA00022989"/>
    </source>
</evidence>
<keyword evidence="7" id="KW-0732">Signal</keyword>
<evidence type="ECO:0000256" key="2">
    <source>
        <dbReference type="ARBA" id="ARBA00022692"/>
    </source>
</evidence>
<dbReference type="EMBL" id="JAQJAN010000008">
    <property type="protein sequence ID" value="KAJ5724398.1"/>
    <property type="molecule type" value="Genomic_DNA"/>
</dbReference>
<feature type="region of interest" description="Disordered" evidence="5">
    <location>
        <begin position="203"/>
        <end position="295"/>
    </location>
</feature>
<evidence type="ECO:0000256" key="7">
    <source>
        <dbReference type="SAM" id="SignalP"/>
    </source>
</evidence>
<feature type="signal peptide" evidence="7">
    <location>
        <begin position="1"/>
        <end position="18"/>
    </location>
</feature>
<gene>
    <name evidence="8" type="ORF">N7493_006126</name>
</gene>
<evidence type="ECO:0000256" key="6">
    <source>
        <dbReference type="SAM" id="Phobius"/>
    </source>
</evidence>
<evidence type="ECO:0000256" key="1">
    <source>
        <dbReference type="ARBA" id="ARBA00004167"/>
    </source>
</evidence>
<accession>A0AAD6MVB2</accession>
<comment type="caution">
    <text evidence="8">The sequence shown here is derived from an EMBL/GenBank/DDBJ whole genome shotgun (WGS) entry which is preliminary data.</text>
</comment>
<sequence>MKPFLYISTTLLVPLVHGWTFLYTNSSGQSTILEETGKLNCTKIQLAEDKLFTWDPEKSHLCISIYYDDSCVNRGGISCPFWKKNASTNFGSISVFTNNEAASASISTMTVTTTASTSSSSSSSSTDSSNTTTSVVSSVSPATTTSSTTAAAAASDSTTSTKSDSGLSGGAIAGIVIGAIAGVLIIAGLLFFFRRKNRKNATLANQHSGPAPQDPYNRQGSIPGTATSFAATSPSTTHPTEKEAFSSSGAPIRPPAGSTMSELSGHTRPVELVNTPISELDAQPQKKISYPQPLS</sequence>
<evidence type="ECO:0008006" key="10">
    <source>
        <dbReference type="Google" id="ProtNLM"/>
    </source>
</evidence>
<feature type="region of interest" description="Disordered" evidence="5">
    <location>
        <begin position="115"/>
        <end position="166"/>
    </location>
</feature>
<proteinExistence type="predicted"/>
<comment type="subcellular location">
    <subcellularLocation>
        <location evidence="1">Membrane</location>
        <topology evidence="1">Single-pass membrane protein</topology>
    </subcellularLocation>
</comment>
<evidence type="ECO:0000313" key="9">
    <source>
        <dbReference type="Proteomes" id="UP001215712"/>
    </source>
</evidence>
<keyword evidence="3 6" id="KW-1133">Transmembrane helix</keyword>
<feature type="transmembrane region" description="Helical" evidence="6">
    <location>
        <begin position="171"/>
        <end position="193"/>
    </location>
</feature>
<dbReference type="PANTHER" id="PTHR15549:SF26">
    <property type="entry name" value="AXIAL BUDDING PATTERN PROTEIN 2-RELATED"/>
    <property type="match status" value="1"/>
</dbReference>
<dbReference type="CDD" id="cd12087">
    <property type="entry name" value="TM_EGFR-like"/>
    <property type="match status" value="1"/>
</dbReference>
<protein>
    <recommendedName>
        <fullName evidence="10">Mid2 domain-containing protein</fullName>
    </recommendedName>
</protein>
<evidence type="ECO:0000256" key="4">
    <source>
        <dbReference type="ARBA" id="ARBA00023136"/>
    </source>
</evidence>